<organism evidence="4 5">
    <name type="scientific">Tritrichomonas foetus</name>
    <dbReference type="NCBI Taxonomy" id="1144522"/>
    <lineage>
        <taxon>Eukaryota</taxon>
        <taxon>Metamonada</taxon>
        <taxon>Parabasalia</taxon>
        <taxon>Tritrichomonadida</taxon>
        <taxon>Tritrichomonadidae</taxon>
        <taxon>Tritrichomonas</taxon>
    </lineage>
</organism>
<evidence type="ECO:0000256" key="3">
    <source>
        <dbReference type="ARBA" id="ARBA00022837"/>
    </source>
</evidence>
<dbReference type="PANTHER" id="PTHR34524">
    <property type="entry name" value="CALCYPHOSIN"/>
    <property type="match status" value="1"/>
</dbReference>
<evidence type="ECO:0000256" key="1">
    <source>
        <dbReference type="ARBA" id="ARBA00022723"/>
    </source>
</evidence>
<evidence type="ECO:0000256" key="2">
    <source>
        <dbReference type="ARBA" id="ARBA00022737"/>
    </source>
</evidence>
<comment type="caution">
    <text evidence="4">The sequence shown here is derived from an EMBL/GenBank/DDBJ whole genome shotgun (WGS) entry which is preliminary data.</text>
</comment>
<proteinExistence type="predicted"/>
<sequence length="196" mass="22655">MEDRFFITPDDLSKRIRNKIEKRGLVGLRGLGTLYRQSEENPNQEFNLDVEVPKLLSDFGVFINHTEVVELKRILGKMKFDHVNLIDLVDFITPRMNDARLGIIEKVYKLKDSENTGNLEIEKMRNISHFQTSAVTLLAAKQSSPEALFQNLIRLYEKEGASAIPRDDFFDYYRLVSANIESDHEFITMVKASWGI</sequence>
<dbReference type="Proteomes" id="UP000179807">
    <property type="component" value="Unassembled WGS sequence"/>
</dbReference>
<dbReference type="InterPro" id="IPR011992">
    <property type="entry name" value="EF-hand-dom_pair"/>
</dbReference>
<protein>
    <submittedName>
        <fullName evidence="4">Calcyphosin-like protein</fullName>
    </submittedName>
</protein>
<dbReference type="VEuPathDB" id="TrichDB:TRFO_31543"/>
<dbReference type="AlphaFoldDB" id="A0A1J4JW99"/>
<dbReference type="GO" id="GO:0046872">
    <property type="term" value="F:metal ion binding"/>
    <property type="evidence" value="ECO:0007669"/>
    <property type="project" value="UniProtKB-KW"/>
</dbReference>
<dbReference type="GeneID" id="94842693"/>
<keyword evidence="5" id="KW-1185">Reference proteome</keyword>
<keyword evidence="3" id="KW-0106">Calcium</keyword>
<dbReference type="InterPro" id="IPR051581">
    <property type="entry name" value="Ca-bind"/>
</dbReference>
<keyword evidence="1" id="KW-0479">Metal-binding</keyword>
<dbReference type="EMBL" id="MLAK01000905">
    <property type="protein sequence ID" value="OHT01565.1"/>
    <property type="molecule type" value="Genomic_DNA"/>
</dbReference>
<dbReference type="PANTHER" id="PTHR34524:SF6">
    <property type="entry name" value="CALCYPHOSINE LIKE"/>
    <property type="match status" value="1"/>
</dbReference>
<accession>A0A1J4JW99</accession>
<reference evidence="4" key="1">
    <citation type="submission" date="2016-10" db="EMBL/GenBank/DDBJ databases">
        <authorList>
            <person name="Benchimol M."/>
            <person name="Almeida L.G."/>
            <person name="Vasconcelos A.T."/>
            <person name="Perreira-Neves A."/>
            <person name="Rosa I.A."/>
            <person name="Tasca T."/>
            <person name="Bogo M.R."/>
            <person name="de Souza W."/>
        </authorList>
    </citation>
    <scope>NUCLEOTIDE SEQUENCE [LARGE SCALE GENOMIC DNA]</scope>
    <source>
        <strain evidence="4">K</strain>
    </source>
</reference>
<dbReference type="Gene3D" id="1.10.238.10">
    <property type="entry name" value="EF-hand"/>
    <property type="match status" value="1"/>
</dbReference>
<keyword evidence="2" id="KW-0677">Repeat</keyword>
<gene>
    <name evidence="4" type="primary">CAPSL</name>
    <name evidence="4" type="ORF">TRFO_31543</name>
</gene>
<dbReference type="SUPFAM" id="SSF47473">
    <property type="entry name" value="EF-hand"/>
    <property type="match status" value="1"/>
</dbReference>
<name>A0A1J4JW99_9EUKA</name>
<evidence type="ECO:0000313" key="5">
    <source>
        <dbReference type="Proteomes" id="UP000179807"/>
    </source>
</evidence>
<evidence type="ECO:0000313" key="4">
    <source>
        <dbReference type="EMBL" id="OHT01565.1"/>
    </source>
</evidence>
<dbReference type="RefSeq" id="XP_068354701.1">
    <property type="nucleotide sequence ID" value="XM_068507989.1"/>
</dbReference>
<dbReference type="OrthoDB" id="6280085at2759"/>